<dbReference type="PROSITE" id="PS50217">
    <property type="entry name" value="BZIP"/>
    <property type="match status" value="1"/>
</dbReference>
<gene>
    <name evidence="9" type="ORF">XAT740_LOCUS24298</name>
</gene>
<feature type="region of interest" description="Disordered" evidence="7">
    <location>
        <begin position="200"/>
        <end position="227"/>
    </location>
</feature>
<dbReference type="InterPro" id="IPR004827">
    <property type="entry name" value="bZIP"/>
</dbReference>
<evidence type="ECO:0000256" key="4">
    <source>
        <dbReference type="ARBA" id="ARBA00023163"/>
    </source>
</evidence>
<dbReference type="EMBL" id="CAJNOR010001872">
    <property type="protein sequence ID" value="CAF1213027.1"/>
    <property type="molecule type" value="Genomic_DNA"/>
</dbReference>
<sequence length="392" mass="44917">MESIPERDVVLAVDMDELGVRLNSWTDGTIDESMNDYFGKEKAIDFNVFSAEIQLTTNGLKMTSDDEDSALSNDDYDIDPETGEKIFRQPTFASPPSNDKWIEEYLSEIESVSNQILPVTTNSSTANINFDEIPFSFLETTTDEPESDWLSTLIGLEETSDSNMFSDPVILTNSEDESHQLMTTSLPSMYIPLPSENNSQSTLFNTLHPSTDDEYSTSSSSNSSRQHKLYSLDQTTFVEAKLEKIEPDDDSMSTMLGRRASTRSIYQGQQDEEALQRLDIPLTVDEITQSNTEEYNRILVRLNHLSPEKLHLIKDIRRRGKNKIAAQNCRKRKAISVESLLEEVDELKRVKHDLEERKRLYQQQIEETRQQYEYLHHQVLPDRQLPPAISVQ</sequence>
<evidence type="ECO:0000259" key="8">
    <source>
        <dbReference type="PROSITE" id="PS50217"/>
    </source>
</evidence>
<dbReference type="SUPFAM" id="SSF47454">
    <property type="entry name" value="A DNA-binding domain in eukaryotic transcription factors"/>
    <property type="match status" value="1"/>
</dbReference>
<keyword evidence="2" id="KW-0238">DNA-binding</keyword>
<proteinExistence type="predicted"/>
<keyword evidence="10" id="KW-1185">Reference proteome</keyword>
<evidence type="ECO:0000256" key="2">
    <source>
        <dbReference type="ARBA" id="ARBA00023125"/>
    </source>
</evidence>
<evidence type="ECO:0000256" key="6">
    <source>
        <dbReference type="SAM" id="Coils"/>
    </source>
</evidence>
<evidence type="ECO:0000256" key="3">
    <source>
        <dbReference type="ARBA" id="ARBA00023159"/>
    </source>
</evidence>
<dbReference type="SMART" id="SM00338">
    <property type="entry name" value="BRLZ"/>
    <property type="match status" value="1"/>
</dbReference>
<dbReference type="SUPFAM" id="SSF57959">
    <property type="entry name" value="Leucine zipper domain"/>
    <property type="match status" value="1"/>
</dbReference>
<feature type="domain" description="BZIP" evidence="8">
    <location>
        <begin position="312"/>
        <end position="375"/>
    </location>
</feature>
<organism evidence="9 10">
    <name type="scientific">Adineta ricciae</name>
    <name type="common">Rotifer</name>
    <dbReference type="NCBI Taxonomy" id="249248"/>
    <lineage>
        <taxon>Eukaryota</taxon>
        <taxon>Metazoa</taxon>
        <taxon>Spiralia</taxon>
        <taxon>Gnathifera</taxon>
        <taxon>Rotifera</taxon>
        <taxon>Eurotatoria</taxon>
        <taxon>Bdelloidea</taxon>
        <taxon>Adinetida</taxon>
        <taxon>Adinetidae</taxon>
        <taxon>Adineta</taxon>
    </lineage>
</organism>
<keyword evidence="5" id="KW-0539">Nucleus</keyword>
<feature type="coiled-coil region" evidence="6">
    <location>
        <begin position="337"/>
        <end position="371"/>
    </location>
</feature>
<dbReference type="PANTHER" id="PTHR24411">
    <property type="entry name" value="NUCLEAR FACTOR ERYTHROID 2-RELATED FACTOR"/>
    <property type="match status" value="1"/>
</dbReference>
<feature type="compositionally biased region" description="Polar residues" evidence="7">
    <location>
        <begin position="200"/>
        <end position="209"/>
    </location>
</feature>
<dbReference type="InterPro" id="IPR004826">
    <property type="entry name" value="bZIP_Maf"/>
</dbReference>
<keyword evidence="6" id="KW-0175">Coiled coil</keyword>
<evidence type="ECO:0000256" key="5">
    <source>
        <dbReference type="ARBA" id="ARBA00023242"/>
    </source>
</evidence>
<reference evidence="9" key="1">
    <citation type="submission" date="2021-02" db="EMBL/GenBank/DDBJ databases">
        <authorList>
            <person name="Nowell W R."/>
        </authorList>
    </citation>
    <scope>NUCLEOTIDE SEQUENCE</scope>
</reference>
<evidence type="ECO:0000313" key="9">
    <source>
        <dbReference type="EMBL" id="CAF1213027.1"/>
    </source>
</evidence>
<dbReference type="GO" id="GO:0000981">
    <property type="term" value="F:DNA-binding transcription factor activity, RNA polymerase II-specific"/>
    <property type="evidence" value="ECO:0007669"/>
    <property type="project" value="TreeGrafter"/>
</dbReference>
<dbReference type="InterPro" id="IPR008917">
    <property type="entry name" value="TF_DNA-bd_sf"/>
</dbReference>
<evidence type="ECO:0000256" key="1">
    <source>
        <dbReference type="ARBA" id="ARBA00023015"/>
    </source>
</evidence>
<evidence type="ECO:0000256" key="7">
    <source>
        <dbReference type="SAM" id="MobiDB-lite"/>
    </source>
</evidence>
<dbReference type="InterPro" id="IPR047167">
    <property type="entry name" value="NFE2-like"/>
</dbReference>
<protein>
    <recommendedName>
        <fullName evidence="8">BZIP domain-containing protein</fullName>
    </recommendedName>
</protein>
<dbReference type="GO" id="GO:0000978">
    <property type="term" value="F:RNA polymerase II cis-regulatory region sequence-specific DNA binding"/>
    <property type="evidence" value="ECO:0007669"/>
    <property type="project" value="InterPro"/>
</dbReference>
<dbReference type="AlphaFoldDB" id="A0A814XLL4"/>
<dbReference type="GO" id="GO:0005634">
    <property type="term" value="C:nucleus"/>
    <property type="evidence" value="ECO:0007669"/>
    <property type="project" value="TreeGrafter"/>
</dbReference>
<dbReference type="Pfam" id="PF03131">
    <property type="entry name" value="bZIP_Maf"/>
    <property type="match status" value="1"/>
</dbReference>
<dbReference type="PROSITE" id="PS00036">
    <property type="entry name" value="BZIP_BASIC"/>
    <property type="match status" value="1"/>
</dbReference>
<dbReference type="Gene3D" id="1.10.880.10">
    <property type="entry name" value="Transcription factor, Skn-1-like, DNA-binding domain"/>
    <property type="match status" value="1"/>
</dbReference>
<accession>A0A814XLL4</accession>
<evidence type="ECO:0000313" key="10">
    <source>
        <dbReference type="Proteomes" id="UP000663828"/>
    </source>
</evidence>
<keyword evidence="4" id="KW-0804">Transcription</keyword>
<keyword evidence="3" id="KW-0010">Activator</keyword>
<keyword evidence="1" id="KW-0805">Transcription regulation</keyword>
<dbReference type="Proteomes" id="UP000663828">
    <property type="component" value="Unassembled WGS sequence"/>
</dbReference>
<name>A0A814XLL4_ADIRI</name>
<comment type="caution">
    <text evidence="9">The sequence shown here is derived from an EMBL/GenBank/DDBJ whole genome shotgun (WGS) entry which is preliminary data.</text>
</comment>
<dbReference type="InterPro" id="IPR046347">
    <property type="entry name" value="bZIP_sf"/>
</dbReference>
<dbReference type="PANTHER" id="PTHR24411:SF55">
    <property type="entry name" value="SEGMENTATION PROTEIN CAP'N'COLLAR"/>
    <property type="match status" value="1"/>
</dbReference>